<keyword evidence="3" id="KW-0819">tRNA processing</keyword>
<proteinExistence type="inferred from homology"/>
<dbReference type="InterPro" id="IPR011856">
    <property type="entry name" value="tRNA_endonuc-like_dom_sf"/>
</dbReference>
<keyword evidence="7" id="KW-0540">Nuclease</keyword>
<dbReference type="AlphaFoldDB" id="A0A6G3MGA0"/>
<keyword evidence="7" id="KW-0255">Endonuclease</keyword>
<dbReference type="GO" id="GO:0000213">
    <property type="term" value="F:tRNA-intron lyase activity"/>
    <property type="evidence" value="ECO:0007669"/>
    <property type="project" value="UniProtKB-EC"/>
</dbReference>
<dbReference type="Gene3D" id="3.40.1350.10">
    <property type="match status" value="1"/>
</dbReference>
<keyword evidence="4" id="KW-0456">Lyase</keyword>
<comment type="catalytic activity">
    <reaction evidence="5">
        <text>pretRNA = a 3'-half-tRNA molecule with a 5'-OH end + a 5'-half-tRNA molecule with a 2',3'-cyclic phosphate end + an intron with a 2',3'-cyclic phosphate and a 5'-hydroxyl terminus.</text>
        <dbReference type="EC" id="4.6.1.16"/>
    </reaction>
</comment>
<keyword evidence="7" id="KW-0378">Hydrolase</keyword>
<dbReference type="GO" id="GO:0005634">
    <property type="term" value="C:nucleus"/>
    <property type="evidence" value="ECO:0007669"/>
    <property type="project" value="UniProtKB-ARBA"/>
</dbReference>
<evidence type="ECO:0000256" key="5">
    <source>
        <dbReference type="ARBA" id="ARBA00034031"/>
    </source>
</evidence>
<dbReference type="PANTHER" id="PTHR13070">
    <property type="entry name" value="TRNA-SPLICING ENDONUCLEASE SUBUNIT SEN34-RELATED"/>
    <property type="match status" value="1"/>
</dbReference>
<reference evidence="7" key="1">
    <citation type="submission" date="2018-11" db="EMBL/GenBank/DDBJ databases">
        <title>Henneguya salminicola genome and transcriptome.</title>
        <authorList>
            <person name="Yahalomi D."/>
            <person name="Atkinson S.D."/>
            <person name="Neuhof M."/>
            <person name="Chang E.S."/>
            <person name="Philippe H."/>
            <person name="Cartwright P."/>
            <person name="Bartholomew J.L."/>
            <person name="Huchon D."/>
        </authorList>
    </citation>
    <scope>NUCLEOTIDE SEQUENCE</scope>
    <source>
        <strain evidence="7">Hz1</strain>
        <tissue evidence="7">Whole</tissue>
    </source>
</reference>
<protein>
    <recommendedName>
        <fullName evidence="2">tRNA-intron lyase</fullName>
        <ecNumber evidence="2">4.6.1.16</ecNumber>
    </recommendedName>
</protein>
<organism evidence="7">
    <name type="scientific">Henneguya salminicola</name>
    <name type="common">Myxosporean</name>
    <dbReference type="NCBI Taxonomy" id="69463"/>
    <lineage>
        <taxon>Eukaryota</taxon>
        <taxon>Metazoa</taxon>
        <taxon>Cnidaria</taxon>
        <taxon>Myxozoa</taxon>
        <taxon>Myxosporea</taxon>
        <taxon>Bivalvulida</taxon>
        <taxon>Platysporina</taxon>
        <taxon>Myxobolidae</taxon>
        <taxon>Henneguya</taxon>
    </lineage>
</organism>
<evidence type="ECO:0000256" key="3">
    <source>
        <dbReference type="ARBA" id="ARBA00022694"/>
    </source>
</evidence>
<evidence type="ECO:0000256" key="4">
    <source>
        <dbReference type="ARBA" id="ARBA00023239"/>
    </source>
</evidence>
<dbReference type="InterPro" id="IPR006677">
    <property type="entry name" value="tRNA_intron_Endonuc_cat-like"/>
</dbReference>
<dbReference type="Pfam" id="PF01974">
    <property type="entry name" value="tRNA_int_endo"/>
    <property type="match status" value="1"/>
</dbReference>
<evidence type="ECO:0000259" key="6">
    <source>
        <dbReference type="Pfam" id="PF01974"/>
    </source>
</evidence>
<evidence type="ECO:0000313" key="7">
    <source>
        <dbReference type="EMBL" id="NDJ92966.1"/>
    </source>
</evidence>
<dbReference type="GO" id="GO:0003676">
    <property type="term" value="F:nucleic acid binding"/>
    <property type="evidence" value="ECO:0007669"/>
    <property type="project" value="InterPro"/>
</dbReference>
<comment type="similarity">
    <text evidence="1">Belongs to the tRNA-intron endonuclease family.</text>
</comment>
<dbReference type="GO" id="GO:0000379">
    <property type="term" value="P:tRNA-type intron splice site recognition and cleavage"/>
    <property type="evidence" value="ECO:0007669"/>
    <property type="project" value="TreeGrafter"/>
</dbReference>
<feature type="domain" description="tRNA intron endonuclease catalytic" evidence="6">
    <location>
        <begin position="116"/>
        <end position="180"/>
    </location>
</feature>
<accession>A0A6G3MGA0</accession>
<dbReference type="EMBL" id="GHBP01002034">
    <property type="protein sequence ID" value="NDJ92966.1"/>
    <property type="molecule type" value="Transcribed_RNA"/>
</dbReference>
<dbReference type="InterPro" id="IPR036167">
    <property type="entry name" value="tRNA_intron_Endo_cat-like_sf"/>
</dbReference>
<dbReference type="PANTHER" id="PTHR13070:SF0">
    <property type="entry name" value="TRNA-SPLICING ENDONUCLEASE SUBUNIT SEN34"/>
    <property type="match status" value="1"/>
</dbReference>
<dbReference type="SUPFAM" id="SSF53032">
    <property type="entry name" value="tRNA-intron endonuclease catalytic domain-like"/>
    <property type="match status" value="1"/>
</dbReference>
<dbReference type="OrthoDB" id="48041at2759"/>
<evidence type="ECO:0000256" key="2">
    <source>
        <dbReference type="ARBA" id="ARBA00012573"/>
    </source>
</evidence>
<dbReference type="EC" id="4.6.1.16" evidence="2"/>
<dbReference type="CDD" id="cd22363">
    <property type="entry name" value="tRNA-intron_lyase_C"/>
    <property type="match status" value="1"/>
</dbReference>
<sequence length="194" mass="22843">MENQVGKCINIYHIEEKYYICDVKSFKNLIQECRAYASPLETYKSKKKTVSYIPAIIYPHQINYLFTKYGHILTITESRDVSFYAKLCESVRNLNITDSELENKFEQIINYFSPLYFITDGFKFGCDFLLYVAPPPCCHCLYCVTVYDYEELIQPTEILSKMRSSHTTNKYALFVSNNNQDIIQISFQWNKTIL</sequence>
<name>A0A6G3MGA0_HENSL</name>
<evidence type="ECO:0000256" key="1">
    <source>
        <dbReference type="ARBA" id="ARBA00008078"/>
    </source>
</evidence>